<dbReference type="CDD" id="cd03139">
    <property type="entry name" value="GATase1_PfpI_2"/>
    <property type="match status" value="1"/>
</dbReference>
<dbReference type="RefSeq" id="WP_028858644.1">
    <property type="nucleotide sequence ID" value="NZ_CAJHAQ010000001.1"/>
</dbReference>
<dbReference type="STRING" id="1123034.GCA_000685805_01064"/>
<evidence type="ECO:0000313" key="3">
    <source>
        <dbReference type="Proteomes" id="UP000254123"/>
    </source>
</evidence>
<keyword evidence="3" id="KW-1185">Reference proteome</keyword>
<organism evidence="2 3">
    <name type="scientific">Psychrobacter phenylpyruvicus</name>
    <dbReference type="NCBI Taxonomy" id="29432"/>
    <lineage>
        <taxon>Bacteria</taxon>
        <taxon>Pseudomonadati</taxon>
        <taxon>Pseudomonadota</taxon>
        <taxon>Gammaproteobacteria</taxon>
        <taxon>Moraxellales</taxon>
        <taxon>Moraxellaceae</taxon>
        <taxon>Psychrobacter</taxon>
    </lineage>
</organism>
<proteinExistence type="predicted"/>
<reference evidence="2 3" key="1">
    <citation type="submission" date="2018-06" db="EMBL/GenBank/DDBJ databases">
        <authorList>
            <consortium name="Pathogen Informatics"/>
            <person name="Doyle S."/>
        </authorList>
    </citation>
    <scope>NUCLEOTIDE SEQUENCE [LARGE SCALE GENOMIC DNA]</scope>
    <source>
        <strain evidence="2 3">NCTC10526</strain>
    </source>
</reference>
<dbReference type="InterPro" id="IPR052158">
    <property type="entry name" value="INH-QAR"/>
</dbReference>
<dbReference type="EMBL" id="UGVC01000001">
    <property type="protein sequence ID" value="SUD89859.1"/>
    <property type="molecule type" value="Genomic_DNA"/>
</dbReference>
<dbReference type="InterPro" id="IPR002818">
    <property type="entry name" value="DJ-1/PfpI"/>
</dbReference>
<protein>
    <submittedName>
        <fullName evidence="2">Transcriptional activator FtrA</fullName>
    </submittedName>
</protein>
<dbReference type="AlphaFoldDB" id="A0A379LGY2"/>
<sequence length="193" mass="21037">MQHITALVFNDFETLDLFGPVEMLGSLKDNYSFQFCSIDGGLINSVHGVPLATTAIADLPNPTDILLVVGGFGTRQLVEDSQFLETLRNLANEADWVLSVCTGSALLAKAGLLDGRQATSNKIAWEWATSQSDKVNWIKKARWVVDGKYYTSAGVSAGMDMALAFISDRHGKETAAQVVKHTEYRWTSDSGCD</sequence>
<evidence type="ECO:0000313" key="2">
    <source>
        <dbReference type="EMBL" id="SUD89859.1"/>
    </source>
</evidence>
<dbReference type="InterPro" id="IPR029062">
    <property type="entry name" value="Class_I_gatase-like"/>
</dbReference>
<name>A0A379LGY2_9GAMM</name>
<dbReference type="Pfam" id="PF01965">
    <property type="entry name" value="DJ-1_PfpI"/>
    <property type="match status" value="1"/>
</dbReference>
<gene>
    <name evidence="2" type="ORF">NCTC10526_00165</name>
</gene>
<feature type="domain" description="DJ-1/PfpI" evidence="1">
    <location>
        <begin position="4"/>
        <end position="166"/>
    </location>
</feature>
<dbReference type="PANTHER" id="PTHR43130:SF15">
    <property type="entry name" value="THIJ_PFPI FAMILY PROTEIN (AFU_ORTHOLOGUE AFUA_5G14240)"/>
    <property type="match status" value="1"/>
</dbReference>
<dbReference type="SUPFAM" id="SSF52317">
    <property type="entry name" value="Class I glutamine amidotransferase-like"/>
    <property type="match status" value="1"/>
</dbReference>
<dbReference type="Proteomes" id="UP000254123">
    <property type="component" value="Unassembled WGS sequence"/>
</dbReference>
<accession>A0A379LGY2</accession>
<dbReference type="Gene3D" id="3.40.50.880">
    <property type="match status" value="1"/>
</dbReference>
<evidence type="ECO:0000259" key="1">
    <source>
        <dbReference type="Pfam" id="PF01965"/>
    </source>
</evidence>
<dbReference type="PANTHER" id="PTHR43130">
    <property type="entry name" value="ARAC-FAMILY TRANSCRIPTIONAL REGULATOR"/>
    <property type="match status" value="1"/>
</dbReference>